<keyword evidence="2" id="KW-1185">Reference proteome</keyword>
<evidence type="ECO:0000313" key="2">
    <source>
        <dbReference type="Proteomes" id="UP001054889"/>
    </source>
</evidence>
<comment type="caution">
    <text evidence="1">The sequence shown here is derived from an EMBL/GenBank/DDBJ whole genome shotgun (WGS) entry which is preliminary data.</text>
</comment>
<dbReference type="EMBL" id="BQKI01000001">
    <property type="protein sequence ID" value="GJM87278.1"/>
    <property type="molecule type" value="Genomic_DNA"/>
</dbReference>
<gene>
    <name evidence="1" type="primary">ga03218</name>
    <name evidence="1" type="ORF">PR202_ga03218</name>
</gene>
<reference evidence="1" key="1">
    <citation type="journal article" date="2018" name="DNA Res.">
        <title>Multiple hybrid de novo genome assembly of finger millet, an orphan allotetraploid crop.</title>
        <authorList>
            <person name="Hatakeyama M."/>
            <person name="Aluri S."/>
            <person name="Balachadran M.T."/>
            <person name="Sivarajan S.R."/>
            <person name="Patrignani A."/>
            <person name="Gruter S."/>
            <person name="Poveda L."/>
            <person name="Shimizu-Inatsugi R."/>
            <person name="Baeten J."/>
            <person name="Francoijs K.J."/>
            <person name="Nataraja K.N."/>
            <person name="Reddy Y.A.N."/>
            <person name="Phadnis S."/>
            <person name="Ravikumar R.L."/>
            <person name="Schlapbach R."/>
            <person name="Sreeman S.M."/>
            <person name="Shimizu K.K."/>
        </authorList>
    </citation>
    <scope>NUCLEOTIDE SEQUENCE</scope>
</reference>
<dbReference type="AlphaFoldDB" id="A0AAV5BNP8"/>
<evidence type="ECO:0000313" key="1">
    <source>
        <dbReference type="EMBL" id="GJM87278.1"/>
    </source>
</evidence>
<dbReference type="Proteomes" id="UP001054889">
    <property type="component" value="Unassembled WGS sequence"/>
</dbReference>
<sequence>MATRSSARTTTPLPCKITRAAPGRRARACPCTTRTLRRWARALSGNAAASSSNIERLAAHFTDALQALLDGSHPLGLAAAKHASLSSLSRVTAVS</sequence>
<accession>A0AAV5BNP8</accession>
<proteinExistence type="predicted"/>
<protein>
    <submittedName>
        <fullName evidence="1">Uncharacterized protein</fullName>
    </submittedName>
</protein>
<reference evidence="1" key="2">
    <citation type="submission" date="2021-12" db="EMBL/GenBank/DDBJ databases">
        <title>Resequencing data analysis of finger millet.</title>
        <authorList>
            <person name="Hatakeyama M."/>
            <person name="Aluri S."/>
            <person name="Balachadran M.T."/>
            <person name="Sivarajan S.R."/>
            <person name="Poveda L."/>
            <person name="Shimizu-Inatsugi R."/>
            <person name="Schlapbach R."/>
            <person name="Sreeman S.M."/>
            <person name="Shimizu K.K."/>
        </authorList>
    </citation>
    <scope>NUCLEOTIDE SEQUENCE</scope>
</reference>
<name>A0AAV5BNP8_ELECO</name>
<organism evidence="1 2">
    <name type="scientific">Eleusine coracana subsp. coracana</name>
    <dbReference type="NCBI Taxonomy" id="191504"/>
    <lineage>
        <taxon>Eukaryota</taxon>
        <taxon>Viridiplantae</taxon>
        <taxon>Streptophyta</taxon>
        <taxon>Embryophyta</taxon>
        <taxon>Tracheophyta</taxon>
        <taxon>Spermatophyta</taxon>
        <taxon>Magnoliopsida</taxon>
        <taxon>Liliopsida</taxon>
        <taxon>Poales</taxon>
        <taxon>Poaceae</taxon>
        <taxon>PACMAD clade</taxon>
        <taxon>Chloridoideae</taxon>
        <taxon>Cynodonteae</taxon>
        <taxon>Eleusininae</taxon>
        <taxon>Eleusine</taxon>
    </lineage>
</organism>